<reference evidence="1 2" key="1">
    <citation type="journal article" date="2014" name="Agronomy (Basel)">
        <title>A Draft Genome Sequence for Ensete ventricosum, the Drought-Tolerant Tree Against Hunger.</title>
        <authorList>
            <person name="Harrison J."/>
            <person name="Moore K.A."/>
            <person name="Paszkiewicz K."/>
            <person name="Jones T."/>
            <person name="Grant M."/>
            <person name="Ambacheew D."/>
            <person name="Muzemil S."/>
            <person name="Studholme D.J."/>
        </authorList>
    </citation>
    <scope>NUCLEOTIDE SEQUENCE [LARGE SCALE GENOMIC DNA]</scope>
</reference>
<gene>
    <name evidence="1" type="ORF">B296_00055402</name>
</gene>
<organism evidence="1 2">
    <name type="scientific">Ensete ventricosum</name>
    <name type="common">Abyssinian banana</name>
    <name type="synonym">Musa ensete</name>
    <dbReference type="NCBI Taxonomy" id="4639"/>
    <lineage>
        <taxon>Eukaryota</taxon>
        <taxon>Viridiplantae</taxon>
        <taxon>Streptophyta</taxon>
        <taxon>Embryophyta</taxon>
        <taxon>Tracheophyta</taxon>
        <taxon>Spermatophyta</taxon>
        <taxon>Magnoliopsida</taxon>
        <taxon>Liliopsida</taxon>
        <taxon>Zingiberales</taxon>
        <taxon>Musaceae</taxon>
        <taxon>Ensete</taxon>
    </lineage>
</organism>
<dbReference type="AlphaFoldDB" id="A0A426WVY7"/>
<feature type="non-terminal residue" evidence="1">
    <location>
        <position position="1"/>
    </location>
</feature>
<comment type="caution">
    <text evidence="1">The sequence shown here is derived from an EMBL/GenBank/DDBJ whole genome shotgun (WGS) entry which is preliminary data.</text>
</comment>
<protein>
    <submittedName>
        <fullName evidence="1">Uncharacterized protein</fullName>
    </submittedName>
</protein>
<dbReference type="Proteomes" id="UP000287651">
    <property type="component" value="Unassembled WGS sequence"/>
</dbReference>
<name>A0A426WVY7_ENSVE</name>
<evidence type="ECO:0000313" key="2">
    <source>
        <dbReference type="Proteomes" id="UP000287651"/>
    </source>
</evidence>
<evidence type="ECO:0000313" key="1">
    <source>
        <dbReference type="EMBL" id="RRT31434.1"/>
    </source>
</evidence>
<proteinExistence type="predicted"/>
<sequence length="85" mass="9796">RKGVHQKKTETHRKIVGGSRKAYRDLGIELSLDDEVGSRRELARRFAEGIGKLAKNTKGDHREEDRRTCHKNTGGCRIMRELRLI</sequence>
<dbReference type="EMBL" id="AMZH03039937">
    <property type="protein sequence ID" value="RRT31434.1"/>
    <property type="molecule type" value="Genomic_DNA"/>
</dbReference>
<accession>A0A426WVY7</accession>